<dbReference type="EMBL" id="CP003261">
    <property type="protein sequence ID" value="AGK95397.1"/>
    <property type="molecule type" value="Genomic_DNA"/>
</dbReference>
<dbReference type="CDD" id="cd00085">
    <property type="entry name" value="HNHc"/>
    <property type="match status" value="1"/>
</dbReference>
<keyword evidence="1" id="KW-0540">Nuclease</keyword>
<dbReference type="GO" id="GO:0003676">
    <property type="term" value="F:nucleic acid binding"/>
    <property type="evidence" value="ECO:0007669"/>
    <property type="project" value="InterPro"/>
</dbReference>
<dbReference type="InterPro" id="IPR002711">
    <property type="entry name" value="HNH"/>
</dbReference>
<evidence type="ECO:0000256" key="2">
    <source>
        <dbReference type="ARBA" id="ARBA00022801"/>
    </source>
</evidence>
<keyword evidence="2" id="KW-0378">Hydrolase</keyword>
<dbReference type="PANTHER" id="PTHR41286">
    <property type="entry name" value="HNH NUCLEASE YAJD-RELATED"/>
    <property type="match status" value="1"/>
</dbReference>
<dbReference type="eggNOG" id="COG1403">
    <property type="taxonomic scope" value="Bacteria"/>
</dbReference>
<dbReference type="OrthoDB" id="9811997at2"/>
<dbReference type="HOGENOM" id="CLU_108879_9_1_9"/>
<accession>R4JX48</accession>
<dbReference type="PATRIC" id="fig|86416.3.peg.313"/>
<organism evidence="6 7">
    <name type="scientific">Clostridium pasteurianum BC1</name>
    <dbReference type="NCBI Taxonomy" id="86416"/>
    <lineage>
        <taxon>Bacteria</taxon>
        <taxon>Bacillati</taxon>
        <taxon>Bacillota</taxon>
        <taxon>Clostridia</taxon>
        <taxon>Eubacteriales</taxon>
        <taxon>Clostridiaceae</taxon>
        <taxon>Clostridium</taxon>
    </lineage>
</organism>
<evidence type="ECO:0000256" key="1">
    <source>
        <dbReference type="ARBA" id="ARBA00022722"/>
    </source>
</evidence>
<protein>
    <recommendedName>
        <fullName evidence="4">Putative HNH nuclease YajD</fullName>
    </recommendedName>
</protein>
<dbReference type="AlphaFoldDB" id="R4JX48"/>
<dbReference type="GO" id="GO:0008270">
    <property type="term" value="F:zinc ion binding"/>
    <property type="evidence" value="ECO:0007669"/>
    <property type="project" value="InterPro"/>
</dbReference>
<name>R4JX48_CLOPA</name>
<dbReference type="PANTHER" id="PTHR41286:SF1">
    <property type="entry name" value="HNH NUCLEASE YAJD-RELATED"/>
    <property type="match status" value="1"/>
</dbReference>
<keyword evidence="7" id="KW-1185">Reference proteome</keyword>
<reference evidence="6 7" key="1">
    <citation type="submission" date="2012-01" db="EMBL/GenBank/DDBJ databases">
        <title>Complete sequence of chromosome of Clostridium pasteurianum BC1.</title>
        <authorList>
            <consortium name="US DOE Joint Genome Institute"/>
            <person name="Lucas S."/>
            <person name="Han J."/>
            <person name="Lapidus A."/>
            <person name="Cheng J.-F."/>
            <person name="Goodwin L."/>
            <person name="Pitluck S."/>
            <person name="Peters L."/>
            <person name="Mikhailova N."/>
            <person name="Teshima H."/>
            <person name="Detter J.C."/>
            <person name="Han C."/>
            <person name="Tapia R."/>
            <person name="Land M."/>
            <person name="Hauser L."/>
            <person name="Kyrpides N."/>
            <person name="Ivanova N."/>
            <person name="Pagani I."/>
            <person name="Dunn J."/>
            <person name="Taghavi S."/>
            <person name="Francis A."/>
            <person name="van der Lelie D."/>
            <person name="Woyke T."/>
        </authorList>
    </citation>
    <scope>NUCLEOTIDE SEQUENCE [LARGE SCALE GENOMIC DNA]</scope>
    <source>
        <strain evidence="6 7">BC1</strain>
    </source>
</reference>
<evidence type="ECO:0000313" key="7">
    <source>
        <dbReference type="Proteomes" id="UP000013523"/>
    </source>
</evidence>
<proteinExistence type="inferred from homology"/>
<feature type="domain" description="HNH nuclease" evidence="5">
    <location>
        <begin position="30"/>
        <end position="86"/>
    </location>
</feature>
<dbReference type="GO" id="GO:0016787">
    <property type="term" value="F:hydrolase activity"/>
    <property type="evidence" value="ECO:0007669"/>
    <property type="project" value="UniProtKB-KW"/>
</dbReference>
<dbReference type="STRING" id="86416.Clopa_0335"/>
<dbReference type="RefSeq" id="WP_015613724.1">
    <property type="nucleotide sequence ID" value="NC_021182.1"/>
</dbReference>
<evidence type="ECO:0000259" key="5">
    <source>
        <dbReference type="SMART" id="SM00507"/>
    </source>
</evidence>
<evidence type="ECO:0000256" key="4">
    <source>
        <dbReference type="ARBA" id="ARBA00040194"/>
    </source>
</evidence>
<gene>
    <name evidence="6" type="ORF">Clopa_0335</name>
</gene>
<dbReference type="KEGG" id="cpas:Clopa_0335"/>
<dbReference type="SMART" id="SM00507">
    <property type="entry name" value="HNHc"/>
    <property type="match status" value="1"/>
</dbReference>
<dbReference type="Pfam" id="PF01844">
    <property type="entry name" value="HNH"/>
    <property type="match status" value="1"/>
</dbReference>
<dbReference type="GO" id="GO:0004519">
    <property type="term" value="F:endonuclease activity"/>
    <property type="evidence" value="ECO:0007669"/>
    <property type="project" value="InterPro"/>
</dbReference>
<dbReference type="GO" id="GO:0005829">
    <property type="term" value="C:cytosol"/>
    <property type="evidence" value="ECO:0007669"/>
    <property type="project" value="TreeGrafter"/>
</dbReference>
<sequence>MDSLELVQWISTLLKNNNIKAFYNSSLWLHTRADVLERDHNECQKCKAKGLFSPADCVHHKNHIKEHPELAVDKENLISLCNECHNEEHPEKFLKYRRKKKQLNKERW</sequence>
<evidence type="ECO:0000256" key="3">
    <source>
        <dbReference type="ARBA" id="ARBA00038412"/>
    </source>
</evidence>
<dbReference type="Proteomes" id="UP000013523">
    <property type="component" value="Chromosome"/>
</dbReference>
<comment type="similarity">
    <text evidence="3">Belongs to the HNH nuclease family.</text>
</comment>
<evidence type="ECO:0000313" key="6">
    <source>
        <dbReference type="EMBL" id="AGK95397.1"/>
    </source>
</evidence>
<dbReference type="InterPro" id="IPR003615">
    <property type="entry name" value="HNH_nuc"/>
</dbReference>